<proteinExistence type="predicted"/>
<evidence type="ECO:0000256" key="1">
    <source>
        <dbReference type="SAM" id="MobiDB-lite"/>
    </source>
</evidence>
<keyword evidence="3" id="KW-1185">Reference proteome</keyword>
<evidence type="ECO:0000313" key="3">
    <source>
        <dbReference type="Proteomes" id="UP001162483"/>
    </source>
</evidence>
<accession>A0ABN9C264</accession>
<organism evidence="2 3">
    <name type="scientific">Staurois parvus</name>
    <dbReference type="NCBI Taxonomy" id="386267"/>
    <lineage>
        <taxon>Eukaryota</taxon>
        <taxon>Metazoa</taxon>
        <taxon>Chordata</taxon>
        <taxon>Craniata</taxon>
        <taxon>Vertebrata</taxon>
        <taxon>Euteleostomi</taxon>
        <taxon>Amphibia</taxon>
        <taxon>Batrachia</taxon>
        <taxon>Anura</taxon>
        <taxon>Neobatrachia</taxon>
        <taxon>Ranoidea</taxon>
        <taxon>Ranidae</taxon>
        <taxon>Staurois</taxon>
    </lineage>
</organism>
<name>A0ABN9C264_9NEOB</name>
<evidence type="ECO:0000313" key="2">
    <source>
        <dbReference type="EMBL" id="CAI9553747.1"/>
    </source>
</evidence>
<dbReference type="Proteomes" id="UP001162483">
    <property type="component" value="Unassembled WGS sequence"/>
</dbReference>
<sequence>MNYLPEDSEERSVHELQNRLLNAQGQIVSGQPYASKASSNHPSPIAKPSKVSEVPAYKEGSIQALSKPPASTGFPPQPPVPSVFMPQPTHTTMGPPPSVPFQPASVPHSNAYPRAGPWPPYPAQQPQPGVPGFVQCQPFKQTVQIPTATSLTPSPVIGHIPPSIPMNVSGVPAPSGTNFFPPASHHSARGSTIHSASGSSMLMGQPPTPPNMTASHTPFNYPVGLGFHHGGPGAPANLPPPPTGSCSWLQTRNDATGEHEGWAESLKAGMQRKKPSAFVPPAPITAPVMSLSSEPDLLQPHLSSSHDLVRHPLVLLKKQAYRVCIGCL</sequence>
<reference evidence="2" key="1">
    <citation type="submission" date="2023-05" db="EMBL/GenBank/DDBJ databases">
        <authorList>
            <person name="Stuckert A."/>
        </authorList>
    </citation>
    <scope>NUCLEOTIDE SEQUENCE</scope>
</reference>
<feature type="region of interest" description="Disordered" evidence="1">
    <location>
        <begin position="22"/>
        <end position="91"/>
    </location>
</feature>
<dbReference type="EMBL" id="CATNWA010007303">
    <property type="protein sequence ID" value="CAI9553747.1"/>
    <property type="molecule type" value="Genomic_DNA"/>
</dbReference>
<protein>
    <submittedName>
        <fullName evidence="2">Uncharacterized protein</fullName>
    </submittedName>
</protein>
<gene>
    <name evidence="2" type="ORF">SPARVUS_LOCUS4092726</name>
</gene>
<comment type="caution">
    <text evidence="2">The sequence shown here is derived from an EMBL/GenBank/DDBJ whole genome shotgun (WGS) entry which is preliminary data.</text>
</comment>